<proteinExistence type="predicted"/>
<dbReference type="STRING" id="1006004.GBAG_0885"/>
<sequence>MQFNISGYFPCHALINNRYPLSDIYLHHIFKALCEAV</sequence>
<keyword evidence="2" id="KW-1185">Reference proteome</keyword>
<dbReference type="AlphaFoldDB" id="A0A085GIA1"/>
<comment type="caution">
    <text evidence="1">The sequence shown here is derived from an EMBL/GenBank/DDBJ whole genome shotgun (WGS) entry which is preliminary data.</text>
</comment>
<dbReference type="Proteomes" id="UP000028653">
    <property type="component" value="Unassembled WGS sequence"/>
</dbReference>
<accession>A0A085GIA1</accession>
<evidence type="ECO:0000313" key="1">
    <source>
        <dbReference type="EMBL" id="KFC83446.1"/>
    </source>
</evidence>
<evidence type="ECO:0000313" key="2">
    <source>
        <dbReference type="Proteomes" id="UP000028653"/>
    </source>
</evidence>
<organism evidence="1 2">
    <name type="scientific">Buttiauxella agrestis ATCC 33320</name>
    <dbReference type="NCBI Taxonomy" id="1006004"/>
    <lineage>
        <taxon>Bacteria</taxon>
        <taxon>Pseudomonadati</taxon>
        <taxon>Pseudomonadota</taxon>
        <taxon>Gammaproteobacteria</taxon>
        <taxon>Enterobacterales</taxon>
        <taxon>Enterobacteriaceae</taxon>
        <taxon>Buttiauxella</taxon>
    </lineage>
</organism>
<dbReference type="EMBL" id="JMPI01000020">
    <property type="protein sequence ID" value="KFC83446.1"/>
    <property type="molecule type" value="Genomic_DNA"/>
</dbReference>
<gene>
    <name evidence="1" type="ORF">GBAG_0885</name>
</gene>
<name>A0A085GIA1_9ENTR</name>
<reference evidence="1 2" key="1">
    <citation type="submission" date="2014-05" db="EMBL/GenBank/DDBJ databases">
        <title>ATOL: Assembling a taxonomically balanced genome-scale reconstruction of the evolutionary history of the Enterobacteriaceae.</title>
        <authorList>
            <person name="Plunkett G.III."/>
            <person name="Neeno-Eckwall E.C."/>
            <person name="Glasner J.D."/>
            <person name="Perna N.T."/>
        </authorList>
    </citation>
    <scope>NUCLEOTIDE SEQUENCE [LARGE SCALE GENOMIC DNA]</scope>
    <source>
        <strain evidence="1 2">ATCC 33320</strain>
    </source>
</reference>
<protein>
    <submittedName>
        <fullName evidence="1">Uncharacterized protein</fullName>
    </submittedName>
</protein>